<feature type="signal peptide" evidence="1">
    <location>
        <begin position="1"/>
        <end position="26"/>
    </location>
</feature>
<feature type="chain" id="PRO_5044558508" evidence="1">
    <location>
        <begin position="27"/>
        <end position="135"/>
    </location>
</feature>
<dbReference type="AlphaFoldDB" id="A0A1H3QZL5"/>
<dbReference type="RefSeq" id="WP_016446396.1">
    <property type="nucleotide sequence ID" value="NZ_AP025556.1"/>
</dbReference>
<proteinExistence type="predicted"/>
<dbReference type="PANTHER" id="PTHR36505:SF1">
    <property type="entry name" value="BLR1072 PROTEIN"/>
    <property type="match status" value="1"/>
</dbReference>
<dbReference type="Gene3D" id="2.30.30.240">
    <property type="entry name" value="PRC-barrel domain"/>
    <property type="match status" value="1"/>
</dbReference>
<dbReference type="Proteomes" id="UP000183417">
    <property type="component" value="Unassembled WGS sequence"/>
</dbReference>
<evidence type="ECO:0000313" key="3">
    <source>
        <dbReference type="EMBL" id="QPS81942.1"/>
    </source>
</evidence>
<dbReference type="Proteomes" id="UP000595064">
    <property type="component" value="Chromosome"/>
</dbReference>
<dbReference type="SUPFAM" id="SSF50346">
    <property type="entry name" value="PRC-barrel domain"/>
    <property type="match status" value="1"/>
</dbReference>
<evidence type="ECO:0000256" key="1">
    <source>
        <dbReference type="SAM" id="SignalP"/>
    </source>
</evidence>
<dbReference type="PANTHER" id="PTHR36505">
    <property type="entry name" value="BLR1072 PROTEIN"/>
    <property type="match status" value="1"/>
</dbReference>
<protein>
    <submittedName>
        <fullName evidence="4">PRC-barrel domain-containing protein</fullName>
    </submittedName>
</protein>
<sequence length="135" mass="13930">MTGLKTLKMGLIATALIAATASTSWAQPVAGTTTLGVAATEVQAVATGWSLKKSVLGKSVYNEEGKAVGKIDDVIVAPDKAVSYAIVGAGGFLGMGKHDVAIPVNQFRVENNKITLPGATKDALKALPKFEYAKK</sequence>
<name>A0A1H3QZL5_9BURK</name>
<dbReference type="EMBL" id="FNPE01000014">
    <property type="protein sequence ID" value="SDZ18800.1"/>
    <property type="molecule type" value="Genomic_DNA"/>
</dbReference>
<dbReference type="Pfam" id="PF05239">
    <property type="entry name" value="PRC"/>
    <property type="match status" value="1"/>
</dbReference>
<dbReference type="EMBL" id="CP065748">
    <property type="protein sequence ID" value="QPS81942.1"/>
    <property type="molecule type" value="Genomic_DNA"/>
</dbReference>
<evidence type="ECO:0000313" key="5">
    <source>
        <dbReference type="Proteomes" id="UP000183417"/>
    </source>
</evidence>
<evidence type="ECO:0000313" key="4">
    <source>
        <dbReference type="EMBL" id="SDZ18800.1"/>
    </source>
</evidence>
<dbReference type="InterPro" id="IPR027275">
    <property type="entry name" value="PRC-brl_dom"/>
</dbReference>
<dbReference type="GeneID" id="94691704"/>
<dbReference type="KEGG" id="dla:I6G47_02330"/>
<reference evidence="3 6" key="2">
    <citation type="submission" date="2020-12" db="EMBL/GenBank/DDBJ databases">
        <title>FDA dAtabase for Regulatory Grade micrObial Sequences (FDA-ARGOS): Supporting development and validation of Infectious Disease Dx tests.</title>
        <authorList>
            <person name="Sproer C."/>
            <person name="Gronow S."/>
            <person name="Severitt S."/>
            <person name="Schroder I."/>
            <person name="Tallon L."/>
            <person name="Sadzewicz L."/>
            <person name="Zhao X."/>
            <person name="Boylan J."/>
            <person name="Ott S."/>
            <person name="Bowen H."/>
            <person name="Vavikolanu K."/>
            <person name="Mehta A."/>
            <person name="Aluvathingal J."/>
            <person name="Nadendla S."/>
            <person name="Lowell S."/>
            <person name="Myers T."/>
            <person name="Yan Y."/>
            <person name="Sichtig H."/>
        </authorList>
    </citation>
    <scope>NUCLEOTIDE SEQUENCE [LARGE SCALE GENOMIC DNA]</scope>
    <source>
        <strain evidence="3 6">FDAARGOS_890</strain>
    </source>
</reference>
<organism evidence="4 5">
    <name type="scientific">Delftia lacustris</name>
    <dbReference type="NCBI Taxonomy" id="558537"/>
    <lineage>
        <taxon>Bacteria</taxon>
        <taxon>Pseudomonadati</taxon>
        <taxon>Pseudomonadota</taxon>
        <taxon>Betaproteobacteria</taxon>
        <taxon>Burkholderiales</taxon>
        <taxon>Comamonadaceae</taxon>
        <taxon>Delftia</taxon>
    </lineage>
</organism>
<keyword evidence="6" id="KW-1185">Reference proteome</keyword>
<keyword evidence="1" id="KW-0732">Signal</keyword>
<dbReference type="InterPro" id="IPR011033">
    <property type="entry name" value="PRC_barrel-like_sf"/>
</dbReference>
<feature type="domain" description="PRC-barrel" evidence="2">
    <location>
        <begin position="54"/>
        <end position="117"/>
    </location>
</feature>
<gene>
    <name evidence="3" type="ORF">I6G47_02330</name>
    <name evidence="4" type="ORF">SAMN05421547_11426</name>
</gene>
<evidence type="ECO:0000259" key="2">
    <source>
        <dbReference type="Pfam" id="PF05239"/>
    </source>
</evidence>
<reference evidence="4 5" key="1">
    <citation type="submission" date="2016-10" db="EMBL/GenBank/DDBJ databases">
        <authorList>
            <person name="de Groot N.N."/>
        </authorList>
    </citation>
    <scope>NUCLEOTIDE SEQUENCE [LARGE SCALE GENOMIC DNA]</scope>
    <source>
        <strain evidence="4 5">LMG 24775</strain>
    </source>
</reference>
<accession>A0A1H3QZL5</accession>
<evidence type="ECO:0000313" key="6">
    <source>
        <dbReference type="Proteomes" id="UP000595064"/>
    </source>
</evidence>